<name>A0A2V1JQN4_EUBRA</name>
<dbReference type="RefSeq" id="WP_109215172.1">
    <property type="nucleotide sequence ID" value="NZ_CABMEW010000004.1"/>
</dbReference>
<accession>A0A2V1JQN4</accession>
<dbReference type="AlphaFoldDB" id="A0A2V1JQN4"/>
<evidence type="ECO:0000313" key="1">
    <source>
        <dbReference type="EMBL" id="PWE87167.1"/>
    </source>
</evidence>
<comment type="caution">
    <text evidence="1">The sequence shown here is derived from an EMBL/GenBank/DDBJ whole genome shotgun (WGS) entry which is preliminary data.</text>
</comment>
<dbReference type="EMBL" id="JRFU01000059">
    <property type="protein sequence ID" value="PWE87167.1"/>
    <property type="molecule type" value="Genomic_DNA"/>
</dbReference>
<protein>
    <submittedName>
        <fullName evidence="1">Uncharacterized protein</fullName>
    </submittedName>
</protein>
<proteinExistence type="predicted"/>
<dbReference type="OrthoDB" id="2083840at2"/>
<reference evidence="1 2" key="1">
    <citation type="submission" date="2014-09" db="EMBL/GenBank/DDBJ databases">
        <title>Butyrate-producing bacteria isolated from human gut.</title>
        <authorList>
            <person name="Zhang Q."/>
            <person name="Zhao L."/>
        </authorList>
    </citation>
    <scope>NUCLEOTIDE SEQUENCE [LARGE SCALE GENOMIC DNA]</scope>
    <source>
        <strain evidence="1 2">21</strain>
    </source>
</reference>
<evidence type="ECO:0000313" key="2">
    <source>
        <dbReference type="Proteomes" id="UP000245288"/>
    </source>
</evidence>
<organism evidence="1 2">
    <name type="scientific">Eubacterium ramulus</name>
    <dbReference type="NCBI Taxonomy" id="39490"/>
    <lineage>
        <taxon>Bacteria</taxon>
        <taxon>Bacillati</taxon>
        <taxon>Bacillota</taxon>
        <taxon>Clostridia</taxon>
        <taxon>Eubacteriales</taxon>
        <taxon>Eubacteriaceae</taxon>
        <taxon>Eubacterium</taxon>
    </lineage>
</organism>
<dbReference type="Proteomes" id="UP000245288">
    <property type="component" value="Unassembled WGS sequence"/>
</dbReference>
<gene>
    <name evidence="1" type="ORF">LG34_05595</name>
</gene>
<keyword evidence="2" id="KW-1185">Reference proteome</keyword>
<sequence>MKVEQYVMAYGIEQDRVRAILPEGFVSLRPVLRINAEIRDEKNGYVEFNTAVEKDGKKGWLNIGYWENVPFTRNGKTTIFQTDFLELSFTGVAVEGSCPAEKDNDGCFFLGETEILKPAEHISEKKEFCDCSFQWKFTDGDAHGVSIGKTLPAYPTETEHIYPKEAFTAENAAKIPCNQVLGTYVVKFER</sequence>